<keyword evidence="4 8" id="KW-0812">Transmembrane</keyword>
<evidence type="ECO:0000313" key="10">
    <source>
        <dbReference type="EMBL" id="TYL51065.1"/>
    </source>
</evidence>
<accession>A0A5S4VAH2</accession>
<feature type="transmembrane region" description="Helical" evidence="8">
    <location>
        <begin position="60"/>
        <end position="85"/>
    </location>
</feature>
<keyword evidence="5 8" id="KW-1133">Transmembrane helix</keyword>
<protein>
    <submittedName>
        <fullName evidence="10">DedA family protein</fullName>
    </submittedName>
</protein>
<organism evidence="10 11">
    <name type="scientific">Agromyces mariniharenae</name>
    <dbReference type="NCBI Taxonomy" id="2604423"/>
    <lineage>
        <taxon>Bacteria</taxon>
        <taxon>Bacillati</taxon>
        <taxon>Actinomycetota</taxon>
        <taxon>Actinomycetes</taxon>
        <taxon>Micrococcales</taxon>
        <taxon>Microbacteriaceae</taxon>
        <taxon>Agromyces</taxon>
    </lineage>
</organism>
<dbReference type="PANTHER" id="PTHR42709">
    <property type="entry name" value="ALKALINE PHOSPHATASE LIKE PROTEIN"/>
    <property type="match status" value="1"/>
</dbReference>
<dbReference type="InterPro" id="IPR032816">
    <property type="entry name" value="VTT_dom"/>
</dbReference>
<feature type="region of interest" description="Disordered" evidence="7">
    <location>
        <begin position="211"/>
        <end position="245"/>
    </location>
</feature>
<dbReference type="Pfam" id="PF09335">
    <property type="entry name" value="VTT_dom"/>
    <property type="match status" value="1"/>
</dbReference>
<feature type="transmembrane region" description="Helical" evidence="8">
    <location>
        <begin position="21"/>
        <end position="40"/>
    </location>
</feature>
<gene>
    <name evidence="10" type="ORF">FYC51_18205</name>
</gene>
<keyword evidence="11" id="KW-1185">Reference proteome</keyword>
<dbReference type="PANTHER" id="PTHR42709:SF6">
    <property type="entry name" value="UNDECAPRENYL PHOSPHATE TRANSPORTER A"/>
    <property type="match status" value="1"/>
</dbReference>
<dbReference type="RefSeq" id="WP_148735159.1">
    <property type="nucleotide sequence ID" value="NZ_VSSB01000002.1"/>
</dbReference>
<evidence type="ECO:0000256" key="1">
    <source>
        <dbReference type="ARBA" id="ARBA00004651"/>
    </source>
</evidence>
<evidence type="ECO:0000256" key="5">
    <source>
        <dbReference type="ARBA" id="ARBA00022989"/>
    </source>
</evidence>
<dbReference type="GO" id="GO:0005886">
    <property type="term" value="C:plasma membrane"/>
    <property type="evidence" value="ECO:0007669"/>
    <property type="project" value="UniProtKB-SubCell"/>
</dbReference>
<evidence type="ECO:0000256" key="6">
    <source>
        <dbReference type="ARBA" id="ARBA00023136"/>
    </source>
</evidence>
<comment type="similarity">
    <text evidence="2">Belongs to the DedA family.</text>
</comment>
<evidence type="ECO:0000256" key="4">
    <source>
        <dbReference type="ARBA" id="ARBA00022692"/>
    </source>
</evidence>
<keyword evidence="6 8" id="KW-0472">Membrane</keyword>
<feature type="domain" description="VTT" evidence="9">
    <location>
        <begin position="40"/>
        <end position="164"/>
    </location>
</feature>
<dbReference type="EMBL" id="VSSB01000002">
    <property type="protein sequence ID" value="TYL51065.1"/>
    <property type="molecule type" value="Genomic_DNA"/>
</dbReference>
<comment type="subcellular location">
    <subcellularLocation>
        <location evidence="1">Cell membrane</location>
        <topology evidence="1">Multi-pass membrane protein</topology>
    </subcellularLocation>
</comment>
<evidence type="ECO:0000313" key="11">
    <source>
        <dbReference type="Proteomes" id="UP000325243"/>
    </source>
</evidence>
<evidence type="ECO:0000259" key="9">
    <source>
        <dbReference type="Pfam" id="PF09335"/>
    </source>
</evidence>
<comment type="caution">
    <text evidence="10">The sequence shown here is derived from an EMBL/GenBank/DDBJ whole genome shotgun (WGS) entry which is preliminary data.</text>
</comment>
<evidence type="ECO:0000256" key="7">
    <source>
        <dbReference type="SAM" id="MobiDB-lite"/>
    </source>
</evidence>
<proteinExistence type="inferred from homology"/>
<keyword evidence="3" id="KW-1003">Cell membrane</keyword>
<feature type="transmembrane region" description="Helical" evidence="8">
    <location>
        <begin position="179"/>
        <end position="198"/>
    </location>
</feature>
<dbReference type="Proteomes" id="UP000325243">
    <property type="component" value="Unassembled WGS sequence"/>
</dbReference>
<evidence type="ECO:0000256" key="8">
    <source>
        <dbReference type="SAM" id="Phobius"/>
    </source>
</evidence>
<feature type="compositionally biased region" description="Acidic residues" evidence="7">
    <location>
        <begin position="229"/>
        <end position="238"/>
    </location>
</feature>
<dbReference type="InterPro" id="IPR051311">
    <property type="entry name" value="DedA_domain"/>
</dbReference>
<name>A0A5S4VAH2_9MICO</name>
<sequence>MNELLDWILDTVQAVDPVVRTLLAGLGIMLETSVLIGLVVPGDTIVLVASTAVDGVGEYLALAFAVIVGALVGESIGFALGRWFGPHIHRSRLGRRIGDENWARAQRYLDRRGGPAVFLSRFLPVLHSLVPLTVGMSTMSYRRFMAWTVPACVIWAFAYVTVGWLAAGSYRELSRELHWAGYIFVAVIAVFLLAVWAAKKLIMRVESRHMEAPAAEGATEGSVPVGADRDDEGPDAEASDPSPRG</sequence>
<dbReference type="AlphaFoldDB" id="A0A5S4VAH2"/>
<evidence type="ECO:0000256" key="3">
    <source>
        <dbReference type="ARBA" id="ARBA00022475"/>
    </source>
</evidence>
<evidence type="ECO:0000256" key="2">
    <source>
        <dbReference type="ARBA" id="ARBA00010792"/>
    </source>
</evidence>
<reference evidence="10 11" key="1">
    <citation type="submission" date="2019-08" db="EMBL/GenBank/DDBJ databases">
        <authorList>
            <person name="Hu J."/>
        </authorList>
    </citation>
    <scope>NUCLEOTIDE SEQUENCE [LARGE SCALE GENOMIC DNA]</scope>
    <source>
        <strain evidence="10 11">NEAU-184</strain>
    </source>
</reference>
<feature type="transmembrane region" description="Helical" evidence="8">
    <location>
        <begin position="144"/>
        <end position="167"/>
    </location>
</feature>